<sequence>MNHGSVGWISLGTRAKVHILLHSRCARWPLRLQNVRGVLLAAPIVDLSSKEKKQRGGLKRKKQRSCIMYRISQQLEDRYKGVTLDTNKVVWCT</sequence>
<dbReference type="Proteomes" id="UP000827284">
    <property type="component" value="Unassembled WGS sequence"/>
</dbReference>
<reference evidence="1" key="1">
    <citation type="submission" date="2021-11" db="EMBL/GenBank/DDBJ databases">
        <authorList>
            <person name="Herlambang A."/>
            <person name="Guo Y."/>
            <person name="Takashima Y."/>
            <person name="Nishizawa T."/>
        </authorList>
    </citation>
    <scope>NUCLEOTIDE SEQUENCE</scope>
    <source>
        <strain evidence="1">E1425</strain>
    </source>
</reference>
<gene>
    <name evidence="1" type="ORF">EMPS_00216</name>
</gene>
<keyword evidence="2" id="KW-1185">Reference proteome</keyword>
<proteinExistence type="predicted"/>
<name>A0A9P3LRS0_9FUNG</name>
<dbReference type="AlphaFoldDB" id="A0A9P3LRS0"/>
<evidence type="ECO:0000313" key="2">
    <source>
        <dbReference type="Proteomes" id="UP000827284"/>
    </source>
</evidence>
<evidence type="ECO:0000313" key="1">
    <source>
        <dbReference type="EMBL" id="GJJ67870.1"/>
    </source>
</evidence>
<organism evidence="1 2">
    <name type="scientific">Entomortierella parvispora</name>
    <dbReference type="NCBI Taxonomy" id="205924"/>
    <lineage>
        <taxon>Eukaryota</taxon>
        <taxon>Fungi</taxon>
        <taxon>Fungi incertae sedis</taxon>
        <taxon>Mucoromycota</taxon>
        <taxon>Mortierellomycotina</taxon>
        <taxon>Mortierellomycetes</taxon>
        <taxon>Mortierellales</taxon>
        <taxon>Mortierellaceae</taxon>
        <taxon>Entomortierella</taxon>
    </lineage>
</organism>
<accession>A0A9P3LRS0</accession>
<dbReference type="EMBL" id="BQFW01000001">
    <property type="protein sequence ID" value="GJJ67870.1"/>
    <property type="molecule type" value="Genomic_DNA"/>
</dbReference>
<comment type="caution">
    <text evidence="1">The sequence shown here is derived from an EMBL/GenBank/DDBJ whole genome shotgun (WGS) entry which is preliminary data.</text>
</comment>
<protein>
    <submittedName>
        <fullName evidence="1">Uncharacterized protein</fullName>
    </submittedName>
</protein>
<reference evidence="1" key="2">
    <citation type="journal article" date="2022" name="Microbiol. Resour. Announc.">
        <title>Whole-Genome Sequence of Entomortierella parvispora E1425, a Mucoromycotan Fungus Associated with Burkholderiaceae-Related Endosymbiotic Bacteria.</title>
        <authorList>
            <person name="Herlambang A."/>
            <person name="Guo Y."/>
            <person name="Takashima Y."/>
            <person name="Narisawa K."/>
            <person name="Ohta H."/>
            <person name="Nishizawa T."/>
        </authorList>
    </citation>
    <scope>NUCLEOTIDE SEQUENCE</scope>
    <source>
        <strain evidence="1">E1425</strain>
    </source>
</reference>